<organism evidence="1 2">
    <name type="scientific">Ustilaginoidea virens</name>
    <name type="common">Rice false smut fungus</name>
    <name type="synonym">Villosiclava virens</name>
    <dbReference type="NCBI Taxonomy" id="1159556"/>
    <lineage>
        <taxon>Eukaryota</taxon>
        <taxon>Fungi</taxon>
        <taxon>Dikarya</taxon>
        <taxon>Ascomycota</taxon>
        <taxon>Pezizomycotina</taxon>
        <taxon>Sordariomycetes</taxon>
        <taxon>Hypocreomycetidae</taxon>
        <taxon>Hypocreales</taxon>
        <taxon>Clavicipitaceae</taxon>
        <taxon>Ustilaginoidea</taxon>
    </lineage>
</organism>
<gene>
    <name evidence="1" type="ORF">UVI_02050170</name>
</gene>
<name>A0A1B5KZL8_USTVR</name>
<dbReference type="AlphaFoldDB" id="A0A1B5KZL8"/>
<protein>
    <submittedName>
        <fullName evidence="1">Uncharacterized protein</fullName>
    </submittedName>
</protein>
<dbReference type="EMBL" id="BBTG02000036">
    <property type="protein sequence ID" value="GAO15584.1"/>
    <property type="molecule type" value="Genomic_DNA"/>
</dbReference>
<proteinExistence type="predicted"/>
<comment type="caution">
    <text evidence="1">The sequence shown here is derived from an EMBL/GenBank/DDBJ whole genome shotgun (WGS) entry which is preliminary data.</text>
</comment>
<sequence length="123" mass="13477">MPETKHVRIWDRTFRDLTQGKQNKKFLGGHSGLNVDMWDMRIGDGKELGGFPDEAYRDDDSVNGRTGGSGDLGACVSSGLHMLARILDRKLLCCDGSNGEGSPLIAKVPLFAFRAGCSLVWYD</sequence>
<reference evidence="2" key="1">
    <citation type="journal article" date="2016" name="Genome Announc.">
        <title>Genome sequence of Ustilaginoidea virens IPU010, a rice pathogenic fungus causing false smut.</title>
        <authorList>
            <person name="Kumagai T."/>
            <person name="Ishii T."/>
            <person name="Terai G."/>
            <person name="Umemura M."/>
            <person name="Machida M."/>
            <person name="Asai K."/>
        </authorList>
    </citation>
    <scope>NUCLEOTIDE SEQUENCE [LARGE SCALE GENOMIC DNA]</scope>
    <source>
        <strain evidence="2">IPU010</strain>
    </source>
</reference>
<dbReference type="Proteomes" id="UP000054053">
    <property type="component" value="Unassembled WGS sequence"/>
</dbReference>
<evidence type="ECO:0000313" key="2">
    <source>
        <dbReference type="Proteomes" id="UP000054053"/>
    </source>
</evidence>
<evidence type="ECO:0000313" key="1">
    <source>
        <dbReference type="EMBL" id="GAO15584.1"/>
    </source>
</evidence>
<accession>A0A1B5KZL8</accession>